<dbReference type="RefSeq" id="WP_183185053.1">
    <property type="nucleotide sequence ID" value="NZ_BMNP01000016.1"/>
</dbReference>
<accession>A0A840DST8</accession>
<sequence length="132" mass="15460">MENKNEDLIIKKTKQNTLAGCLIVLLVLAGIVSYFVYHFMFSMSNLPKGEFISKFDSPNKTYTIEIYRVDSGATTSYSIRGELVNNKSNKRKNIYWAYKIDKAIVEWESNYVVVINGERLDVRKDVYDWRRK</sequence>
<evidence type="ECO:0008006" key="4">
    <source>
        <dbReference type="Google" id="ProtNLM"/>
    </source>
</evidence>
<evidence type="ECO:0000256" key="1">
    <source>
        <dbReference type="SAM" id="Phobius"/>
    </source>
</evidence>
<dbReference type="Proteomes" id="UP000559598">
    <property type="component" value="Unassembled WGS sequence"/>
</dbReference>
<evidence type="ECO:0000313" key="2">
    <source>
        <dbReference type="EMBL" id="MBB4074622.1"/>
    </source>
</evidence>
<feature type="transmembrane region" description="Helical" evidence="1">
    <location>
        <begin position="17"/>
        <end position="37"/>
    </location>
</feature>
<keyword evidence="1" id="KW-0812">Transmembrane</keyword>
<keyword evidence="1" id="KW-0472">Membrane</keyword>
<comment type="caution">
    <text evidence="2">The sequence shown here is derived from an EMBL/GenBank/DDBJ whole genome shotgun (WGS) entry which is preliminary data.</text>
</comment>
<organism evidence="2 3">
    <name type="scientific">Anoxybacteroides voinovskiense</name>
    <dbReference type="NCBI Taxonomy" id="230470"/>
    <lineage>
        <taxon>Bacteria</taxon>
        <taxon>Bacillati</taxon>
        <taxon>Bacillota</taxon>
        <taxon>Bacilli</taxon>
        <taxon>Bacillales</taxon>
        <taxon>Anoxybacillaceae</taxon>
        <taxon>Anoxybacteroides</taxon>
    </lineage>
</organism>
<evidence type="ECO:0000313" key="3">
    <source>
        <dbReference type="Proteomes" id="UP000559598"/>
    </source>
</evidence>
<protein>
    <recommendedName>
        <fullName evidence="4">DUF5412 domain-containing protein</fullName>
    </recommendedName>
</protein>
<reference evidence="2 3" key="1">
    <citation type="submission" date="2020-08" db="EMBL/GenBank/DDBJ databases">
        <title>Genomic Encyclopedia of Type Strains, Phase IV (KMG-IV): sequencing the most valuable type-strain genomes for metagenomic binning, comparative biology and taxonomic classification.</title>
        <authorList>
            <person name="Goeker M."/>
        </authorList>
    </citation>
    <scope>NUCLEOTIDE SEQUENCE [LARGE SCALE GENOMIC DNA]</scope>
    <source>
        <strain evidence="2 3">DSM 17075</strain>
    </source>
</reference>
<proteinExistence type="predicted"/>
<dbReference type="InterPro" id="IPR035406">
    <property type="entry name" value="DUF5412"/>
</dbReference>
<dbReference type="AlphaFoldDB" id="A0A840DST8"/>
<name>A0A840DST8_9BACL</name>
<dbReference type="Pfam" id="PF17428">
    <property type="entry name" value="DUF5412"/>
    <property type="match status" value="1"/>
</dbReference>
<keyword evidence="3" id="KW-1185">Reference proteome</keyword>
<gene>
    <name evidence="2" type="ORF">GGR02_002389</name>
</gene>
<keyword evidence="1" id="KW-1133">Transmembrane helix</keyword>
<dbReference type="EMBL" id="JACIDE010000017">
    <property type="protein sequence ID" value="MBB4074622.1"/>
    <property type="molecule type" value="Genomic_DNA"/>
</dbReference>